<dbReference type="Proteomes" id="UP000003586">
    <property type="component" value="Chromosome"/>
</dbReference>
<reference evidence="3 4" key="1">
    <citation type="submission" date="2013-12" db="EMBL/GenBank/DDBJ databases">
        <authorList>
            <consortium name="DOE Joint Genome Institute"/>
            <person name="Eisen J."/>
            <person name="Huntemann M."/>
            <person name="Han J."/>
            <person name="Chen A."/>
            <person name="Kyrpides N."/>
            <person name="Mavromatis K."/>
            <person name="Markowitz V."/>
            <person name="Palaniappan K."/>
            <person name="Ivanova N."/>
            <person name="Schaumberg A."/>
            <person name="Pati A."/>
            <person name="Liolios K."/>
            <person name="Nordberg H.P."/>
            <person name="Cantor M.N."/>
            <person name="Hua S.X."/>
            <person name="Woyke T."/>
        </authorList>
    </citation>
    <scope>NUCLEOTIDE SEQUENCE [LARGE SCALE GENOMIC DNA]</scope>
    <source>
        <strain evidence="4">DSM 19437</strain>
    </source>
</reference>
<feature type="compositionally biased region" description="Basic and acidic residues" evidence="1">
    <location>
        <begin position="47"/>
        <end position="59"/>
    </location>
</feature>
<feature type="compositionally biased region" description="Basic and acidic residues" evidence="1">
    <location>
        <begin position="88"/>
        <end position="100"/>
    </location>
</feature>
<dbReference type="InterPro" id="IPR010879">
    <property type="entry name" value="DUF1508"/>
</dbReference>
<feature type="region of interest" description="Disordered" evidence="1">
    <location>
        <begin position="88"/>
        <end position="111"/>
    </location>
</feature>
<evidence type="ECO:0000313" key="3">
    <source>
        <dbReference type="EMBL" id="AHF15807.1"/>
    </source>
</evidence>
<evidence type="ECO:0000313" key="4">
    <source>
        <dbReference type="Proteomes" id="UP000003586"/>
    </source>
</evidence>
<feature type="domain" description="DUF1508" evidence="2">
    <location>
        <begin position="10"/>
        <end position="56"/>
    </location>
</feature>
<dbReference type="Gene3D" id="2.30.29.80">
    <property type="match status" value="1"/>
</dbReference>
<evidence type="ECO:0000256" key="1">
    <source>
        <dbReference type="SAM" id="MobiDB-lite"/>
    </source>
</evidence>
<dbReference type="Pfam" id="PF07411">
    <property type="entry name" value="DUF1508"/>
    <property type="match status" value="2"/>
</dbReference>
<dbReference type="PANTHER" id="PTHR40606">
    <property type="match status" value="1"/>
</dbReference>
<feature type="region of interest" description="Disordered" evidence="1">
    <location>
        <begin position="47"/>
        <end position="67"/>
    </location>
</feature>
<dbReference type="RefSeq" id="WP_008586086.1">
    <property type="nucleotide sequence ID" value="NZ_CP007035.1"/>
</dbReference>
<dbReference type="SUPFAM" id="SSF160113">
    <property type="entry name" value="YegP-like"/>
    <property type="match status" value="2"/>
</dbReference>
<organism evidence="3 4">
    <name type="scientific">Niabella soli DSM 19437</name>
    <dbReference type="NCBI Taxonomy" id="929713"/>
    <lineage>
        <taxon>Bacteria</taxon>
        <taxon>Pseudomonadati</taxon>
        <taxon>Bacteroidota</taxon>
        <taxon>Chitinophagia</taxon>
        <taxon>Chitinophagales</taxon>
        <taxon>Chitinophagaceae</taxon>
        <taxon>Niabella</taxon>
    </lineage>
</organism>
<keyword evidence="4" id="KW-1185">Reference proteome</keyword>
<dbReference type="eggNOG" id="COG3422">
    <property type="taxonomic scope" value="Bacteria"/>
</dbReference>
<dbReference type="OrthoDB" id="9802792at2"/>
<sequence length="111" mass="12020">MGKFVITTRKNGEFQFKLNAANGQTILASEGYTTRAACDNGIESVKKNASDDKHYERKTSSNNKPFFNLKAGNGQVIGTSELYESEAARENGIESVKKNAPEAAVADETQA</sequence>
<dbReference type="HOGENOM" id="CLU_163886_0_0_10"/>
<dbReference type="PANTHER" id="PTHR40606:SF1">
    <property type="entry name" value="UPF0339 PROTEIN YEGP"/>
    <property type="match status" value="1"/>
</dbReference>
<protein>
    <recommendedName>
        <fullName evidence="2">DUF1508 domain-containing protein</fullName>
    </recommendedName>
</protein>
<dbReference type="EMBL" id="CP007035">
    <property type="protein sequence ID" value="AHF15807.1"/>
    <property type="molecule type" value="Genomic_DNA"/>
</dbReference>
<evidence type="ECO:0000259" key="2">
    <source>
        <dbReference type="Pfam" id="PF07411"/>
    </source>
</evidence>
<gene>
    <name evidence="3" type="ORF">NIASO_12835</name>
</gene>
<accession>W0EYH1</accession>
<feature type="domain" description="DUF1508" evidence="2">
    <location>
        <begin position="61"/>
        <end position="107"/>
    </location>
</feature>
<dbReference type="AlphaFoldDB" id="W0EYH1"/>
<dbReference type="InterPro" id="IPR051141">
    <property type="entry name" value="UPF0339_domain"/>
</dbReference>
<dbReference type="InterPro" id="IPR036913">
    <property type="entry name" value="YegP-like_sf"/>
</dbReference>
<dbReference type="KEGG" id="nso:NIASO_12835"/>
<proteinExistence type="predicted"/>
<name>W0EYH1_9BACT</name>
<dbReference type="STRING" id="929713.NIASO_12835"/>